<dbReference type="AlphaFoldDB" id="A0A7W9Q4M4"/>
<sequence length="373" mass="40120">MDSHGPIARRFPLVARFRPACLPLHARVTALVELAEKAVQRGDQGVASAVFNQAALLASDIDLPDLARSMCHWHAEAYLRAGPLPAMSAIRGLEPLVNLARLQIRAGHNDDGRQRLLDLYEAVGADRTAVFEGITVPGRLTRSDEDRREVHAWLWRVVLADGTRSLTTTGRWSEALAHIELHRGVGTRMLDGRQVAVVAALTAGDTERAVGLLSSTTPGDPWEQAVTACLTALCRRGTSQDLDARATGLVSTYLDHDEQPGLTVFDIRLGLTVLDVIGPNHYEAPRLVEDLLRRTTDTLNGYAAREILAHAMCSTLLTGNQARDCRDLIRSCGLGSGTLPDDLSAGLSAALDSSEAVITRSLGTQSALHTATG</sequence>
<name>A0A7W9Q4M4_9ACTN</name>
<dbReference type="EMBL" id="JACHJL010000001">
    <property type="protein sequence ID" value="MBB5933118.1"/>
    <property type="molecule type" value="Genomic_DNA"/>
</dbReference>
<comment type="caution">
    <text evidence="1">The sequence shown here is derived from an EMBL/GenBank/DDBJ whole genome shotgun (WGS) entry which is preliminary data.</text>
</comment>
<evidence type="ECO:0000313" key="2">
    <source>
        <dbReference type="Proteomes" id="UP000588098"/>
    </source>
</evidence>
<reference evidence="1 2" key="1">
    <citation type="submission" date="2020-08" db="EMBL/GenBank/DDBJ databases">
        <title>Genomic Encyclopedia of Type Strains, Phase III (KMG-III): the genomes of soil and plant-associated and newly described type strains.</title>
        <authorList>
            <person name="Whitman W."/>
        </authorList>
    </citation>
    <scope>NUCLEOTIDE SEQUENCE [LARGE SCALE GENOMIC DNA]</scope>
    <source>
        <strain evidence="1 2">CECT 8305</strain>
    </source>
</reference>
<organism evidence="1 2">
    <name type="scientific">Streptomyces zagrosensis</name>
    <dbReference type="NCBI Taxonomy" id="1042984"/>
    <lineage>
        <taxon>Bacteria</taxon>
        <taxon>Bacillati</taxon>
        <taxon>Actinomycetota</taxon>
        <taxon>Actinomycetes</taxon>
        <taxon>Kitasatosporales</taxon>
        <taxon>Streptomycetaceae</taxon>
        <taxon>Streptomyces</taxon>
    </lineage>
</organism>
<dbReference type="RefSeq" id="WP_184568504.1">
    <property type="nucleotide sequence ID" value="NZ_JACHJL010000001.1"/>
</dbReference>
<keyword evidence="2" id="KW-1185">Reference proteome</keyword>
<dbReference type="Proteomes" id="UP000588098">
    <property type="component" value="Unassembled WGS sequence"/>
</dbReference>
<accession>A0A7W9Q4M4</accession>
<evidence type="ECO:0000313" key="1">
    <source>
        <dbReference type="EMBL" id="MBB5933118.1"/>
    </source>
</evidence>
<proteinExistence type="predicted"/>
<protein>
    <submittedName>
        <fullName evidence="1">Uncharacterized protein</fullName>
    </submittedName>
</protein>
<gene>
    <name evidence="1" type="ORF">FHS42_000136</name>
</gene>